<dbReference type="Pfam" id="PF04548">
    <property type="entry name" value="AIG1"/>
    <property type="match status" value="1"/>
</dbReference>
<keyword evidence="8" id="KW-0547">Nucleotide-binding</keyword>
<dbReference type="GO" id="GO:0005525">
    <property type="term" value="F:GTP binding"/>
    <property type="evidence" value="ECO:0007669"/>
    <property type="project" value="UniProtKB-KW"/>
</dbReference>
<protein>
    <submittedName>
        <fullName evidence="18">AIG1 family protein</fullName>
    </submittedName>
</protein>
<keyword evidence="15" id="KW-0472">Membrane</keyword>
<comment type="subcellular location">
    <subcellularLocation>
        <location evidence="2">Membrane</location>
        <topology evidence="2">Single-pass membrane protein</topology>
    </subcellularLocation>
    <subcellularLocation>
        <location evidence="16">Plastid</location>
        <location evidence="16">Chloroplast outer membrane</location>
    </subcellularLocation>
</comment>
<keyword evidence="13" id="KW-1133">Transmembrane helix</keyword>
<name>A0A146KGW5_9EUKA</name>
<dbReference type="PROSITE" id="PS51720">
    <property type="entry name" value="G_AIG1"/>
    <property type="match status" value="1"/>
</dbReference>
<dbReference type="Gene3D" id="3.40.50.300">
    <property type="entry name" value="P-loop containing nucleotide triphosphate hydrolases"/>
    <property type="match status" value="1"/>
</dbReference>
<evidence type="ECO:0000256" key="6">
    <source>
        <dbReference type="ARBA" id="ARBA00022692"/>
    </source>
</evidence>
<dbReference type="AlphaFoldDB" id="A0A146KGW5"/>
<dbReference type="SUPFAM" id="SSF52540">
    <property type="entry name" value="P-loop containing nucleoside triphosphate hydrolases"/>
    <property type="match status" value="1"/>
</dbReference>
<evidence type="ECO:0000256" key="13">
    <source>
        <dbReference type="ARBA" id="ARBA00022989"/>
    </source>
</evidence>
<keyword evidence="7" id="KW-0479">Metal-binding</keyword>
<evidence type="ECO:0000256" key="4">
    <source>
        <dbReference type="ARBA" id="ARBA00022528"/>
    </source>
</evidence>
<dbReference type="InterPro" id="IPR045058">
    <property type="entry name" value="GIMA/IAN/Toc"/>
</dbReference>
<evidence type="ECO:0000256" key="1">
    <source>
        <dbReference type="ARBA" id="ARBA00001946"/>
    </source>
</evidence>
<dbReference type="GO" id="GO:0015031">
    <property type="term" value="P:protein transport"/>
    <property type="evidence" value="ECO:0007669"/>
    <property type="project" value="UniProtKB-KW"/>
</dbReference>
<evidence type="ECO:0000256" key="7">
    <source>
        <dbReference type="ARBA" id="ARBA00022723"/>
    </source>
</evidence>
<dbReference type="EMBL" id="GDID01001910">
    <property type="protein sequence ID" value="JAP94696.1"/>
    <property type="molecule type" value="Transcribed_RNA"/>
</dbReference>
<evidence type="ECO:0000259" key="17">
    <source>
        <dbReference type="PROSITE" id="PS51720"/>
    </source>
</evidence>
<evidence type="ECO:0000256" key="5">
    <source>
        <dbReference type="ARBA" id="ARBA00022640"/>
    </source>
</evidence>
<evidence type="ECO:0000313" key="18">
    <source>
        <dbReference type="EMBL" id="JAP94696.1"/>
    </source>
</evidence>
<dbReference type="InterPro" id="IPR006703">
    <property type="entry name" value="G_AIG1"/>
</dbReference>
<dbReference type="PANTHER" id="PTHR10903">
    <property type="entry name" value="GTPASE, IMAP FAMILY MEMBER-RELATED"/>
    <property type="match status" value="1"/>
</dbReference>
<keyword evidence="10" id="KW-1002">Plastid outer membrane</keyword>
<keyword evidence="6" id="KW-0812">Transmembrane</keyword>
<dbReference type="GO" id="GO:0009707">
    <property type="term" value="C:chloroplast outer membrane"/>
    <property type="evidence" value="ECO:0007669"/>
    <property type="project" value="UniProtKB-SubCell"/>
</dbReference>
<dbReference type="InterPro" id="IPR027417">
    <property type="entry name" value="P-loop_NTPase"/>
</dbReference>
<organism evidence="18">
    <name type="scientific">Trepomonas sp. PC1</name>
    <dbReference type="NCBI Taxonomy" id="1076344"/>
    <lineage>
        <taxon>Eukaryota</taxon>
        <taxon>Metamonada</taxon>
        <taxon>Diplomonadida</taxon>
        <taxon>Hexamitidae</taxon>
        <taxon>Hexamitinae</taxon>
        <taxon>Trepomonas</taxon>
    </lineage>
</organism>
<sequence>MQEVALIGSTGNGKSSFGNRLLGQYAFGVSDNPNSETTETIGMQGYVDQAPIFVIDTPGINDSNGMTAEHLIQMVEYIKGRQNLKAIAIVINYHNPRFDEVTKKMFRLFWNMLPNDQFWKHVTLVFTKCFKGIVTQQMKDKTRLNFQNAVAKLLKEEFQAKDVGLVNCVFVDSEDYSDVNTQQEIAWFVGWMAALNPMQTELIEQPNAEFLKVEVISREEIIKTETKPVYETQQVPNIVDVQVPNLVPTEVPNMIEQITLRKSFGFAIGPIKLNFGGGEKTKMVQKGMKTEIIEKGTKKALEQQGTKPEEVEIGKITTTFYAVQECEKRTHLDGYTVSYTDWKTIREYQVVGSPEPSK</sequence>
<comment type="cofactor">
    <cofactor evidence="1">
        <name>Mg(2+)</name>
        <dbReference type="ChEBI" id="CHEBI:18420"/>
    </cofactor>
</comment>
<dbReference type="GO" id="GO:0016787">
    <property type="term" value="F:hydrolase activity"/>
    <property type="evidence" value="ECO:0007669"/>
    <property type="project" value="UniProtKB-KW"/>
</dbReference>
<proteinExistence type="predicted"/>
<dbReference type="CDD" id="cd00882">
    <property type="entry name" value="Ras_like_GTPase"/>
    <property type="match status" value="1"/>
</dbReference>
<keyword evidence="5" id="KW-0934">Plastid</keyword>
<evidence type="ECO:0000256" key="2">
    <source>
        <dbReference type="ARBA" id="ARBA00004167"/>
    </source>
</evidence>
<evidence type="ECO:0000256" key="12">
    <source>
        <dbReference type="ARBA" id="ARBA00022927"/>
    </source>
</evidence>
<keyword evidence="12" id="KW-0653">Protein transport</keyword>
<keyword evidence="11" id="KW-0460">Magnesium</keyword>
<gene>
    <name evidence="18" type="ORF">TPC1_12564</name>
</gene>
<evidence type="ECO:0000256" key="15">
    <source>
        <dbReference type="ARBA" id="ARBA00023136"/>
    </source>
</evidence>
<reference evidence="18" key="1">
    <citation type="submission" date="2015-07" db="EMBL/GenBank/DDBJ databases">
        <title>Adaptation to a free-living lifestyle via gene acquisitions in the diplomonad Trepomonas sp. PC1.</title>
        <authorList>
            <person name="Xu F."/>
            <person name="Jerlstrom-Hultqvist J."/>
            <person name="Kolisko M."/>
            <person name="Simpson A.G.B."/>
            <person name="Roger A.J."/>
            <person name="Svard S.G."/>
            <person name="Andersson J.O."/>
        </authorList>
    </citation>
    <scope>NUCLEOTIDE SEQUENCE</scope>
    <source>
        <strain evidence="18">PC1</strain>
    </source>
</reference>
<evidence type="ECO:0000256" key="11">
    <source>
        <dbReference type="ARBA" id="ARBA00022842"/>
    </source>
</evidence>
<keyword evidence="4" id="KW-0150">Chloroplast</keyword>
<keyword evidence="3" id="KW-0813">Transport</keyword>
<dbReference type="PANTHER" id="PTHR10903:SF135">
    <property type="entry name" value="TRANSLOCASE OF CHLOROPLAST 120, CHLOROPLASTIC-RELATED"/>
    <property type="match status" value="1"/>
</dbReference>
<evidence type="ECO:0000256" key="3">
    <source>
        <dbReference type="ARBA" id="ARBA00022448"/>
    </source>
</evidence>
<evidence type="ECO:0000256" key="9">
    <source>
        <dbReference type="ARBA" id="ARBA00022801"/>
    </source>
</evidence>
<evidence type="ECO:0000256" key="16">
    <source>
        <dbReference type="ARBA" id="ARBA00024013"/>
    </source>
</evidence>
<evidence type="ECO:0000256" key="14">
    <source>
        <dbReference type="ARBA" id="ARBA00023134"/>
    </source>
</evidence>
<feature type="domain" description="AIG1-type G" evidence="17">
    <location>
        <begin position="1"/>
        <end position="219"/>
    </location>
</feature>
<accession>A0A146KGW5</accession>
<keyword evidence="9" id="KW-0378">Hydrolase</keyword>
<keyword evidence="14" id="KW-0342">GTP-binding</keyword>
<evidence type="ECO:0000256" key="10">
    <source>
        <dbReference type="ARBA" id="ARBA00022805"/>
    </source>
</evidence>
<evidence type="ECO:0000256" key="8">
    <source>
        <dbReference type="ARBA" id="ARBA00022741"/>
    </source>
</evidence>
<dbReference type="GO" id="GO:0046872">
    <property type="term" value="F:metal ion binding"/>
    <property type="evidence" value="ECO:0007669"/>
    <property type="project" value="UniProtKB-KW"/>
</dbReference>